<protein>
    <submittedName>
        <fullName evidence="1">Unannotated protein</fullName>
    </submittedName>
</protein>
<dbReference type="PANTHER" id="PTHR36456:SF1">
    <property type="entry name" value="UPF0232 PROTEIN SCO3875"/>
    <property type="match status" value="1"/>
</dbReference>
<dbReference type="InterPro" id="IPR007922">
    <property type="entry name" value="DciA-like"/>
</dbReference>
<accession>A0A6J7DGU2</accession>
<reference evidence="1" key="1">
    <citation type="submission" date="2020-05" db="EMBL/GenBank/DDBJ databases">
        <authorList>
            <person name="Chiriac C."/>
            <person name="Salcher M."/>
            <person name="Ghai R."/>
            <person name="Kavagutti S V."/>
        </authorList>
    </citation>
    <scope>NUCLEOTIDE SEQUENCE</scope>
</reference>
<dbReference type="AlphaFoldDB" id="A0A6J7DGU2"/>
<dbReference type="Pfam" id="PF05258">
    <property type="entry name" value="DciA"/>
    <property type="match status" value="1"/>
</dbReference>
<proteinExistence type="predicted"/>
<gene>
    <name evidence="1" type="ORF">UFOPK3444_00651</name>
</gene>
<evidence type="ECO:0000313" key="1">
    <source>
        <dbReference type="EMBL" id="CAB4869706.1"/>
    </source>
</evidence>
<sequence>MRRGRERPLSGAINRLVDSLAPTDPVARVAGAWPDLVGEAMAKHTKPVALKGGELKIECASSVYAQELDLLSRRVIKALSERIPDAPVSSLHCVVAKR</sequence>
<organism evidence="1">
    <name type="scientific">freshwater metagenome</name>
    <dbReference type="NCBI Taxonomy" id="449393"/>
    <lineage>
        <taxon>unclassified sequences</taxon>
        <taxon>metagenomes</taxon>
        <taxon>ecological metagenomes</taxon>
    </lineage>
</organism>
<dbReference type="PANTHER" id="PTHR36456">
    <property type="entry name" value="UPF0232 PROTEIN SCO3875"/>
    <property type="match status" value="1"/>
</dbReference>
<dbReference type="EMBL" id="CAFBLU010000008">
    <property type="protein sequence ID" value="CAB4869706.1"/>
    <property type="molecule type" value="Genomic_DNA"/>
</dbReference>
<name>A0A6J7DGU2_9ZZZZ</name>